<dbReference type="OrthoDB" id="6375174at2759"/>
<name>A0A8J5FLM2_ZINOF</name>
<evidence type="ECO:0000256" key="2">
    <source>
        <dbReference type="ARBA" id="ARBA00022490"/>
    </source>
</evidence>
<dbReference type="Pfam" id="PF03162">
    <property type="entry name" value="Y_phosphatase2"/>
    <property type="match status" value="1"/>
</dbReference>
<proteinExistence type="predicted"/>
<evidence type="ECO:0000256" key="1">
    <source>
        <dbReference type="ARBA" id="ARBA00004496"/>
    </source>
</evidence>
<reference evidence="4 5" key="1">
    <citation type="submission" date="2020-08" db="EMBL/GenBank/DDBJ databases">
        <title>Plant Genome Project.</title>
        <authorList>
            <person name="Zhang R.-G."/>
        </authorList>
    </citation>
    <scope>NUCLEOTIDE SEQUENCE [LARGE SCALE GENOMIC DNA]</scope>
    <source>
        <tissue evidence="4">Rhizome</tissue>
    </source>
</reference>
<evidence type="ECO:0000256" key="3">
    <source>
        <dbReference type="ARBA" id="ARBA00022801"/>
    </source>
</evidence>
<keyword evidence="2" id="KW-0963">Cytoplasm</keyword>
<comment type="subcellular location">
    <subcellularLocation>
        <location evidence="1">Cytoplasm</location>
    </subcellularLocation>
</comment>
<keyword evidence="5" id="KW-1185">Reference proteome</keyword>
<comment type="caution">
    <text evidence="4">The sequence shown here is derived from an EMBL/GenBank/DDBJ whole genome shotgun (WGS) entry which is preliminary data.</text>
</comment>
<evidence type="ECO:0000313" key="4">
    <source>
        <dbReference type="EMBL" id="KAG6489914.1"/>
    </source>
</evidence>
<dbReference type="GO" id="GO:0005737">
    <property type="term" value="C:cytoplasm"/>
    <property type="evidence" value="ECO:0007669"/>
    <property type="project" value="UniProtKB-SubCell"/>
</dbReference>
<dbReference type="PANTHER" id="PTHR31126">
    <property type="entry name" value="TYROSINE-PROTEIN PHOSPHATASE"/>
    <property type="match status" value="1"/>
</dbReference>
<dbReference type="PANTHER" id="PTHR31126:SF46">
    <property type="entry name" value="TYROSINE-PROTEIN PHOSPHATASE DSP5"/>
    <property type="match status" value="1"/>
</dbReference>
<protein>
    <submittedName>
        <fullName evidence="4">Uncharacterized protein</fullName>
    </submittedName>
</protein>
<sequence length="257" mass="28708">MRVCSLARVRRVCSLFLARHLFLLPTFISQRSQIGVSSLAPPESLGMMVLEAPAAAPEEEALPWPIVERRAEGAGSASVSEDEVLVPPFNFGVVEHGIYRSGFPAAANVQFLRTLNLKSFVCLCSEQYSEEVAEFARSERIRIFQFGLGGTRETLSTVTSDIITRALGAILGTDFTITRLMHRTGCLVGCFRKLQHWRISSVHEEYIKFAAPKVRESDMKFMEAFDPSCLTECVAGIIYRYHGFGSQSRRLAYNETQ</sequence>
<accession>A0A8J5FLM2</accession>
<gene>
    <name evidence="4" type="ORF">ZIOFF_051195</name>
</gene>
<dbReference type="GO" id="GO:0016791">
    <property type="term" value="F:phosphatase activity"/>
    <property type="evidence" value="ECO:0007669"/>
    <property type="project" value="TreeGrafter"/>
</dbReference>
<dbReference type="InterPro" id="IPR004861">
    <property type="entry name" value="Siw14-like"/>
</dbReference>
<dbReference type="EMBL" id="JACMSC010000014">
    <property type="protein sequence ID" value="KAG6489914.1"/>
    <property type="molecule type" value="Genomic_DNA"/>
</dbReference>
<dbReference type="AlphaFoldDB" id="A0A8J5FLM2"/>
<dbReference type="FunFam" id="3.90.190.10:FF:000035">
    <property type="entry name" value="Tyrosine phosphatase, putative"/>
    <property type="match status" value="1"/>
</dbReference>
<dbReference type="Proteomes" id="UP000734854">
    <property type="component" value="Unassembled WGS sequence"/>
</dbReference>
<keyword evidence="3" id="KW-0378">Hydrolase</keyword>
<organism evidence="4 5">
    <name type="scientific">Zingiber officinale</name>
    <name type="common">Ginger</name>
    <name type="synonym">Amomum zingiber</name>
    <dbReference type="NCBI Taxonomy" id="94328"/>
    <lineage>
        <taxon>Eukaryota</taxon>
        <taxon>Viridiplantae</taxon>
        <taxon>Streptophyta</taxon>
        <taxon>Embryophyta</taxon>
        <taxon>Tracheophyta</taxon>
        <taxon>Spermatophyta</taxon>
        <taxon>Magnoliopsida</taxon>
        <taxon>Liliopsida</taxon>
        <taxon>Zingiberales</taxon>
        <taxon>Zingiberaceae</taxon>
        <taxon>Zingiber</taxon>
    </lineage>
</organism>
<evidence type="ECO:0000313" key="5">
    <source>
        <dbReference type="Proteomes" id="UP000734854"/>
    </source>
</evidence>